<keyword evidence="2" id="KW-1185">Reference proteome</keyword>
<accession>A0A916TES1</accession>
<dbReference type="InterPro" id="IPR013024">
    <property type="entry name" value="GGCT-like"/>
</dbReference>
<dbReference type="OrthoDB" id="5567366at2"/>
<dbReference type="RefSeq" id="WP_150495334.1">
    <property type="nucleotide sequence ID" value="NZ_BMFA01000003.1"/>
</dbReference>
<proteinExistence type="predicted"/>
<organism evidence="1 2">
    <name type="scientific">Roseibium aquae</name>
    <dbReference type="NCBI Taxonomy" id="1323746"/>
    <lineage>
        <taxon>Bacteria</taxon>
        <taxon>Pseudomonadati</taxon>
        <taxon>Pseudomonadota</taxon>
        <taxon>Alphaproteobacteria</taxon>
        <taxon>Hyphomicrobiales</taxon>
        <taxon>Stappiaceae</taxon>
        <taxon>Roseibium</taxon>
    </lineage>
</organism>
<comment type="caution">
    <text evidence="1">The sequence shown here is derived from an EMBL/GenBank/DDBJ whole genome shotgun (WGS) entry which is preliminary data.</text>
</comment>
<gene>
    <name evidence="1" type="ORF">GCM10011316_13070</name>
</gene>
<evidence type="ECO:0000313" key="2">
    <source>
        <dbReference type="Proteomes" id="UP000605148"/>
    </source>
</evidence>
<reference evidence="1" key="1">
    <citation type="journal article" date="2014" name="Int. J. Syst. Evol. Microbiol.">
        <title>Complete genome sequence of Corynebacterium casei LMG S-19264T (=DSM 44701T), isolated from a smear-ripened cheese.</title>
        <authorList>
            <consortium name="US DOE Joint Genome Institute (JGI-PGF)"/>
            <person name="Walter F."/>
            <person name="Albersmeier A."/>
            <person name="Kalinowski J."/>
            <person name="Ruckert C."/>
        </authorList>
    </citation>
    <scope>NUCLEOTIDE SEQUENCE</scope>
    <source>
        <strain evidence="1">CGMCC 1.12426</strain>
    </source>
</reference>
<protein>
    <submittedName>
        <fullName evidence="1">Gamma-glutamylcyclotransferase</fullName>
    </submittedName>
</protein>
<dbReference type="Gene3D" id="3.10.490.10">
    <property type="entry name" value="Gamma-glutamyl cyclotransferase-like"/>
    <property type="match status" value="1"/>
</dbReference>
<dbReference type="EMBL" id="BMFA01000003">
    <property type="protein sequence ID" value="GGB42562.1"/>
    <property type="molecule type" value="Genomic_DNA"/>
</dbReference>
<dbReference type="AlphaFoldDB" id="A0A916TES1"/>
<sequence>MAITFFGYGSLVNAATLGRDVELVPGRLSGWVRAWRVCGTSSAGRGVCVLTVHRRAGAQIEGALARQPADRLPALLQREHKYDPIPGIGAAFRADGTGEPGPEDSFLFQVKDRYARWGDADHPIYQSYLDCVLAGYFGTFGWDGVRRFLETTEGWHVPVLPDRENPLYARAVTLTAELREGIDDVLAEHGVRYLQQR</sequence>
<reference evidence="1" key="2">
    <citation type="submission" date="2020-09" db="EMBL/GenBank/DDBJ databases">
        <authorList>
            <person name="Sun Q."/>
            <person name="Zhou Y."/>
        </authorList>
    </citation>
    <scope>NUCLEOTIDE SEQUENCE</scope>
    <source>
        <strain evidence="1">CGMCC 1.12426</strain>
    </source>
</reference>
<dbReference type="CDD" id="cd06661">
    <property type="entry name" value="GGCT_like"/>
    <property type="match status" value="1"/>
</dbReference>
<name>A0A916TES1_9HYPH</name>
<dbReference type="Proteomes" id="UP000605148">
    <property type="component" value="Unassembled WGS sequence"/>
</dbReference>
<evidence type="ECO:0000313" key="1">
    <source>
        <dbReference type="EMBL" id="GGB42562.1"/>
    </source>
</evidence>